<evidence type="ECO:0000313" key="16">
    <source>
        <dbReference type="Proteomes" id="UP001066276"/>
    </source>
</evidence>
<evidence type="ECO:0000259" key="14">
    <source>
        <dbReference type="PROSITE" id="PS51233"/>
    </source>
</evidence>
<dbReference type="InterPro" id="IPR051495">
    <property type="entry name" value="Epithelial_Barrier/Signaling"/>
</dbReference>
<protein>
    <recommendedName>
        <fullName evidence="17">Mucin-like protein</fullName>
    </recommendedName>
</protein>
<dbReference type="InterPro" id="IPR001846">
    <property type="entry name" value="VWF_type-D"/>
</dbReference>
<dbReference type="InterPro" id="IPR013783">
    <property type="entry name" value="Ig-like_fold"/>
</dbReference>
<evidence type="ECO:0000256" key="6">
    <source>
        <dbReference type="ARBA" id="ARBA00022989"/>
    </source>
</evidence>
<accession>A0AAV7S1X7</accession>
<dbReference type="GO" id="GO:0005509">
    <property type="term" value="F:calcium ion binding"/>
    <property type="evidence" value="ECO:0007669"/>
    <property type="project" value="InterPro"/>
</dbReference>
<dbReference type="CDD" id="cd00054">
    <property type="entry name" value="EGF_CA"/>
    <property type="match status" value="2"/>
</dbReference>
<dbReference type="Pfam" id="PF00094">
    <property type="entry name" value="VWD"/>
    <property type="match status" value="1"/>
</dbReference>
<dbReference type="Pfam" id="PF12947">
    <property type="entry name" value="EGF_3"/>
    <property type="match status" value="1"/>
</dbReference>
<dbReference type="SMART" id="SM00179">
    <property type="entry name" value="EGF_CA"/>
    <property type="match status" value="2"/>
</dbReference>
<feature type="transmembrane region" description="Helical" evidence="10">
    <location>
        <begin position="1099"/>
        <end position="1124"/>
    </location>
</feature>
<keyword evidence="5" id="KW-0677">Repeat</keyword>
<name>A0AAV7S1X7_PLEWA</name>
<dbReference type="Pfam" id="PF07645">
    <property type="entry name" value="EGF_CA"/>
    <property type="match status" value="2"/>
</dbReference>
<feature type="domain" description="AMOP" evidence="12">
    <location>
        <begin position="251"/>
        <end position="386"/>
    </location>
</feature>
<keyword evidence="7 10" id="KW-0472">Membrane</keyword>
<feature type="domain" description="EGF-like" evidence="11">
    <location>
        <begin position="1032"/>
        <end position="1067"/>
    </location>
</feature>
<dbReference type="InterPro" id="IPR000152">
    <property type="entry name" value="EGF-type_Asp/Asn_hydroxyl_site"/>
</dbReference>
<comment type="caution">
    <text evidence="15">The sequence shown here is derived from an EMBL/GenBank/DDBJ whole genome shotgun (WGS) entry which is preliminary data.</text>
</comment>
<dbReference type="InterPro" id="IPR056619">
    <property type="entry name" value="C8-3_MUC4"/>
</dbReference>
<dbReference type="GO" id="GO:0005176">
    <property type="term" value="F:ErbB-2 class receptor binding"/>
    <property type="evidence" value="ECO:0007669"/>
    <property type="project" value="TreeGrafter"/>
</dbReference>
<evidence type="ECO:0000256" key="2">
    <source>
        <dbReference type="ARBA" id="ARBA00022536"/>
    </source>
</evidence>
<dbReference type="PROSITE" id="PS51220">
    <property type="entry name" value="NIDO"/>
    <property type="match status" value="1"/>
</dbReference>
<dbReference type="AlphaFoldDB" id="A0AAV7S1X7"/>
<feature type="domain" description="VWFD" evidence="14">
    <location>
        <begin position="398"/>
        <end position="597"/>
    </location>
</feature>
<dbReference type="InterPro" id="IPR049883">
    <property type="entry name" value="NOTCH1_EGF-like"/>
</dbReference>
<evidence type="ECO:0000256" key="4">
    <source>
        <dbReference type="ARBA" id="ARBA00022729"/>
    </source>
</evidence>
<feature type="non-terminal residue" evidence="15">
    <location>
        <position position="1133"/>
    </location>
</feature>
<dbReference type="InterPro" id="IPR007567">
    <property type="entry name" value="Mid2_dom"/>
</dbReference>
<reference evidence="15" key="1">
    <citation type="journal article" date="2022" name="bioRxiv">
        <title>Sequencing and chromosome-scale assembly of the giantPleurodeles waltlgenome.</title>
        <authorList>
            <person name="Brown T."/>
            <person name="Elewa A."/>
            <person name="Iarovenko S."/>
            <person name="Subramanian E."/>
            <person name="Araus A.J."/>
            <person name="Petzold A."/>
            <person name="Susuki M."/>
            <person name="Suzuki K.-i.T."/>
            <person name="Hayashi T."/>
            <person name="Toyoda A."/>
            <person name="Oliveira C."/>
            <person name="Osipova E."/>
            <person name="Leigh N.D."/>
            <person name="Simon A."/>
            <person name="Yun M.H."/>
        </authorList>
    </citation>
    <scope>NUCLEOTIDE SEQUENCE</scope>
    <source>
        <strain evidence="15">20211129_DDA</strain>
        <tissue evidence="15">Liver</tissue>
    </source>
</reference>
<keyword evidence="6 10" id="KW-1133">Transmembrane helix</keyword>
<evidence type="ECO:0000256" key="3">
    <source>
        <dbReference type="ARBA" id="ARBA00022692"/>
    </source>
</evidence>
<gene>
    <name evidence="15" type="ORF">NDU88_009753</name>
</gene>
<evidence type="ECO:0008006" key="17">
    <source>
        <dbReference type="Google" id="ProtNLM"/>
    </source>
</evidence>
<evidence type="ECO:0000259" key="11">
    <source>
        <dbReference type="PROSITE" id="PS50026"/>
    </source>
</evidence>
<dbReference type="SMART" id="SM00181">
    <property type="entry name" value="EGF"/>
    <property type="match status" value="4"/>
</dbReference>
<organism evidence="15 16">
    <name type="scientific">Pleurodeles waltl</name>
    <name type="common">Iberian ribbed newt</name>
    <dbReference type="NCBI Taxonomy" id="8319"/>
    <lineage>
        <taxon>Eukaryota</taxon>
        <taxon>Metazoa</taxon>
        <taxon>Chordata</taxon>
        <taxon>Craniata</taxon>
        <taxon>Vertebrata</taxon>
        <taxon>Euteleostomi</taxon>
        <taxon>Amphibia</taxon>
        <taxon>Batrachia</taxon>
        <taxon>Caudata</taxon>
        <taxon>Salamandroidea</taxon>
        <taxon>Salamandridae</taxon>
        <taxon>Pleurodelinae</taxon>
        <taxon>Pleurodeles</taxon>
    </lineage>
</organism>
<dbReference type="InterPro" id="IPR015919">
    <property type="entry name" value="Cadherin-like_sf"/>
</dbReference>
<dbReference type="PANTHER" id="PTHR13802:SF52">
    <property type="entry name" value="MUCIN-4"/>
    <property type="match status" value="1"/>
</dbReference>
<dbReference type="Proteomes" id="UP001066276">
    <property type="component" value="Chromosome 5"/>
</dbReference>
<evidence type="ECO:0000256" key="1">
    <source>
        <dbReference type="ARBA" id="ARBA00004370"/>
    </source>
</evidence>
<evidence type="ECO:0000313" key="15">
    <source>
        <dbReference type="EMBL" id="KAJ1157038.1"/>
    </source>
</evidence>
<feature type="non-terminal residue" evidence="15">
    <location>
        <position position="1"/>
    </location>
</feature>
<evidence type="ECO:0000256" key="8">
    <source>
        <dbReference type="ARBA" id="ARBA00023157"/>
    </source>
</evidence>
<keyword evidence="4" id="KW-0732">Signal</keyword>
<dbReference type="PANTHER" id="PTHR13802">
    <property type="entry name" value="MUCIN 4-RELATED"/>
    <property type="match status" value="1"/>
</dbReference>
<dbReference type="InterPro" id="IPR005533">
    <property type="entry name" value="AMOP_dom"/>
</dbReference>
<dbReference type="FunFam" id="2.10.25.10:FF:000038">
    <property type="entry name" value="Fibrillin 2"/>
    <property type="match status" value="1"/>
</dbReference>
<keyword evidence="16" id="KW-1185">Reference proteome</keyword>
<dbReference type="EMBL" id="JANPWB010000009">
    <property type="protein sequence ID" value="KAJ1157038.1"/>
    <property type="molecule type" value="Genomic_DNA"/>
</dbReference>
<dbReference type="InterPro" id="IPR003886">
    <property type="entry name" value="NIDO_dom"/>
</dbReference>
<evidence type="ECO:0000259" key="13">
    <source>
        <dbReference type="PROSITE" id="PS51220"/>
    </source>
</evidence>
<evidence type="ECO:0000256" key="5">
    <source>
        <dbReference type="ARBA" id="ARBA00022737"/>
    </source>
</evidence>
<dbReference type="Pfam" id="PF04478">
    <property type="entry name" value="Mid2"/>
    <property type="match status" value="1"/>
</dbReference>
<dbReference type="Gene3D" id="2.10.25.10">
    <property type="entry name" value="Laminin"/>
    <property type="match status" value="4"/>
</dbReference>
<dbReference type="Pfam" id="PF05345">
    <property type="entry name" value="He_PIG"/>
    <property type="match status" value="1"/>
</dbReference>
<dbReference type="PROSITE" id="PS50856">
    <property type="entry name" value="AMOP"/>
    <property type="match status" value="1"/>
</dbReference>
<dbReference type="InterPro" id="IPR018097">
    <property type="entry name" value="EGF_Ca-bd_CS"/>
</dbReference>
<dbReference type="SUPFAM" id="SSF57184">
    <property type="entry name" value="Growth factor receptor domain"/>
    <property type="match status" value="1"/>
</dbReference>
<feature type="domain" description="NIDO" evidence="13">
    <location>
        <begin position="83"/>
        <end position="247"/>
    </location>
</feature>
<dbReference type="Gene3D" id="2.60.40.10">
    <property type="entry name" value="Immunoglobulins"/>
    <property type="match status" value="1"/>
</dbReference>
<dbReference type="PROSITE" id="PS50026">
    <property type="entry name" value="EGF_3"/>
    <property type="match status" value="2"/>
</dbReference>
<dbReference type="InterPro" id="IPR024731">
    <property type="entry name" value="NELL2-like_EGF"/>
</dbReference>
<dbReference type="Pfam" id="PF23263">
    <property type="entry name" value="C8-3_MUC4"/>
    <property type="match status" value="1"/>
</dbReference>
<dbReference type="GO" id="GO:0016020">
    <property type="term" value="C:membrane"/>
    <property type="evidence" value="ECO:0007669"/>
    <property type="project" value="UniProtKB-SubCell"/>
</dbReference>
<dbReference type="SMART" id="SM00723">
    <property type="entry name" value="AMOP"/>
    <property type="match status" value="1"/>
</dbReference>
<evidence type="ECO:0000256" key="9">
    <source>
        <dbReference type="PROSITE-ProRule" id="PRU00076"/>
    </source>
</evidence>
<proteinExistence type="predicted"/>
<keyword evidence="8" id="KW-1015">Disulfide bond</keyword>
<dbReference type="PROSITE" id="PS00010">
    <property type="entry name" value="ASX_HYDROXYL"/>
    <property type="match status" value="1"/>
</dbReference>
<dbReference type="InterPro" id="IPR001881">
    <property type="entry name" value="EGF-like_Ca-bd_dom"/>
</dbReference>
<keyword evidence="3 10" id="KW-0812">Transmembrane</keyword>
<dbReference type="InterPro" id="IPR009030">
    <property type="entry name" value="Growth_fac_rcpt_cys_sf"/>
</dbReference>
<feature type="domain" description="EGF-like" evidence="11">
    <location>
        <begin position="844"/>
        <end position="885"/>
    </location>
</feature>
<comment type="caution">
    <text evidence="9">Lacks conserved residue(s) required for the propagation of feature annotation.</text>
</comment>
<comment type="subcellular location">
    <subcellularLocation>
        <location evidence="1">Membrane</location>
    </subcellularLocation>
</comment>
<dbReference type="GO" id="GO:0071944">
    <property type="term" value="C:cell periphery"/>
    <property type="evidence" value="ECO:0007669"/>
    <property type="project" value="UniProtKB-ARBA"/>
</dbReference>
<dbReference type="InterPro" id="IPR000742">
    <property type="entry name" value="EGF"/>
</dbReference>
<dbReference type="SUPFAM" id="SSF49313">
    <property type="entry name" value="Cadherin-like"/>
    <property type="match status" value="1"/>
</dbReference>
<dbReference type="PROSITE" id="PS01187">
    <property type="entry name" value="EGF_CA"/>
    <property type="match status" value="2"/>
</dbReference>
<keyword evidence="2 9" id="KW-0245">EGF-like domain</keyword>
<dbReference type="GO" id="GO:0007160">
    <property type="term" value="P:cell-matrix adhesion"/>
    <property type="evidence" value="ECO:0007669"/>
    <property type="project" value="InterPro"/>
</dbReference>
<evidence type="ECO:0000256" key="10">
    <source>
        <dbReference type="SAM" id="Phobius"/>
    </source>
</evidence>
<dbReference type="PROSITE" id="PS51233">
    <property type="entry name" value="VWFD"/>
    <property type="match status" value="1"/>
</dbReference>
<dbReference type="PROSITE" id="PS01186">
    <property type="entry name" value="EGF_2"/>
    <property type="match status" value="2"/>
</dbReference>
<sequence length="1133" mass="126084">SLLYPYGKIVGDSQVNATSSDATSPFIVPPMGFPFLGTTQDTLYFSDNGLVLFQSFEINEKYLYPNPFQDGFTGAEGIAMLAAFWDDADLTLGNGYLWYKIYSIEDTKDFYWHVVNNRTSEEVNRYFAAELKTPFVPQWILKITWDHILPIAIQAGNRDETNTFQCILATDGTRSFGLLKYSEMLWVKGRRIHHRALIGFTNGAGYFYNDPITKTNKTYEAGGRYRPHQVPGNTNKTGQWAFRLDLSNTTIKISSQQKCWRWYLSEPDPSLWNDGLPACPCHRSQVLIDRTFVSEILPSRNATLVRTLRAAQSNGTVFQSIIPNRFLAGRRCLYNTDGYLIYGISERYFVYAQDVQGTQDHIDGDLWPFIWCCTDVPLCPLYYEKRPRDRCEKYSSPGMGHVYGSLHFSTFNGDEYRFKGLGEYVIVRLSSAKGSNVFTLQGQTERVRMTNGYANATAFVQFAAFYQGTLKVHWTMSTTSNTLNVLVDDKAVEFKKDVMHFSQNQLAVIKLDEGKYSAVYSCGLQVTITRSSGGILRALVCVPQTFLNKTLGLLGLWSGNRSTSFMYPSGNIYDGIATEEQLYNFGLSWIVPAPESLLDTRQKVGAWKAFRPVFTPELMTSQSTSQKQKANETCNGDEKCIHDALITNNTDLGLETKKSFEDHQHQVAIFGSGSPVFVGSFVLEVQVNTFTNASFPAVDPNNDTITYSLVDPVPTGASIGKDNGLLTWTPRNRNPVELTIRVNDGNTGSVLTPMVKMCDCANGGTCDFSKIIEQHHNGRFQVVGCLCPDGFAGAFCSNISSQCTGEPCFPGVSCTNQPKPTFFHCDNCPLQTVASGREGIKCFTNDFCSLPYRSPCDDNANCTSGEMNVTCQCKKGFSGDGYTCTDIDECSDTLACKNAKYECKNTFGSFKCSCRYTTDKNDGCGVSINTPGWNIFNCTLRWQALNGSPDLSNPNSAAFQQYSKQYTDKLGELLQDGFENQFYGIQFKKFSNGGLFAEYRINVSSDTPHWYITSYLHVIGKYKNFSSSSVEDVNECATKEHDCSELAQCRNTYGGYKCICNSSITLESVACYPASSLGYANNSNNSAAQISKDGKYNDLILGLVLGIGIPLLLLLLLLFILCFCCGRNRSGTG</sequence>
<dbReference type="SMART" id="SM00539">
    <property type="entry name" value="NIDO"/>
    <property type="match status" value="1"/>
</dbReference>
<dbReference type="Pfam" id="PF06119">
    <property type="entry name" value="NIDO"/>
    <property type="match status" value="1"/>
</dbReference>
<dbReference type="PROSITE" id="PS00022">
    <property type="entry name" value="EGF_1"/>
    <property type="match status" value="1"/>
</dbReference>
<evidence type="ECO:0000259" key="12">
    <source>
        <dbReference type="PROSITE" id="PS50856"/>
    </source>
</evidence>
<evidence type="ECO:0000256" key="7">
    <source>
        <dbReference type="ARBA" id="ARBA00023136"/>
    </source>
</evidence>